<dbReference type="RefSeq" id="WP_252442027.1">
    <property type="nucleotide sequence ID" value="NZ_JAMWYK010000001.1"/>
</dbReference>
<dbReference type="PRINTS" id="PR00332">
    <property type="entry name" value="HISTRIAD"/>
</dbReference>
<evidence type="ECO:0000313" key="4">
    <source>
        <dbReference type="Proteomes" id="UP001523234"/>
    </source>
</evidence>
<reference evidence="3 4" key="1">
    <citation type="submission" date="2022-06" db="EMBL/GenBank/DDBJ databases">
        <title>Fructobacillus taiwanensis sp. nov., isolated from the honeybee.</title>
        <authorList>
            <person name="Chen Y.-S."/>
            <person name="Wang L.-T."/>
            <person name="Lee Y.-S."/>
            <person name="Chang Y.-C."/>
            <person name="Wu H.-C."/>
            <person name="Liao C.-Y."/>
            <person name="Chen W.-H."/>
            <person name="Deng J.-N."/>
            <person name="Wang Y.-H."/>
        </authorList>
    </citation>
    <scope>NUCLEOTIDE SEQUENCE [LARGE SCALE GENOMIC DNA]</scope>
    <source>
        <strain evidence="3 4">W13</strain>
    </source>
</reference>
<gene>
    <name evidence="3" type="ORF">NFX39_00585</name>
</gene>
<dbReference type="SUPFAM" id="SSF54197">
    <property type="entry name" value="HIT-like"/>
    <property type="match status" value="1"/>
</dbReference>
<organism evidence="3 4">
    <name type="scientific">Fructobacillus apis</name>
    <dbReference type="NCBI Taxonomy" id="2935017"/>
    <lineage>
        <taxon>Bacteria</taxon>
        <taxon>Bacillati</taxon>
        <taxon>Bacillota</taxon>
        <taxon>Bacilli</taxon>
        <taxon>Lactobacillales</taxon>
        <taxon>Lactobacillaceae</taxon>
        <taxon>Fructobacillus</taxon>
    </lineage>
</organism>
<dbReference type="PROSITE" id="PS51084">
    <property type="entry name" value="HIT_2"/>
    <property type="match status" value="1"/>
</dbReference>
<protein>
    <submittedName>
        <fullName evidence="3">HIT family protein</fullName>
    </submittedName>
</protein>
<dbReference type="Gene3D" id="3.30.428.10">
    <property type="entry name" value="HIT-like"/>
    <property type="match status" value="1"/>
</dbReference>
<dbReference type="EMBL" id="JAMWYK010000001">
    <property type="protein sequence ID" value="MCO0831592.1"/>
    <property type="molecule type" value="Genomic_DNA"/>
</dbReference>
<dbReference type="Proteomes" id="UP001523234">
    <property type="component" value="Unassembled WGS sequence"/>
</dbReference>
<dbReference type="InterPro" id="IPR001310">
    <property type="entry name" value="Histidine_triad_HIT"/>
</dbReference>
<dbReference type="InterPro" id="IPR011146">
    <property type="entry name" value="HIT-like"/>
</dbReference>
<evidence type="ECO:0000259" key="2">
    <source>
        <dbReference type="PROSITE" id="PS51084"/>
    </source>
</evidence>
<sequence>MVDIFDKIIDGEIPSYKVYEDEYVLAFLDISQVTPGHTLLIPKKHVDNIFDYDEETAKHVLLTLLKLAKAIKASDASIAGMNITSNNGEAAGQTVLHSHWHLIPRFEDDNLNETLVPTIDHSADYAAERYQAIADEIKKEFK</sequence>
<dbReference type="InterPro" id="IPR036265">
    <property type="entry name" value="HIT-like_sf"/>
</dbReference>
<dbReference type="PANTHER" id="PTHR46648:SF1">
    <property type="entry name" value="ADENOSINE 5'-MONOPHOSPHORAMIDASE HNT1"/>
    <property type="match status" value="1"/>
</dbReference>
<feature type="short sequence motif" description="Histidine triad motif" evidence="1">
    <location>
        <begin position="97"/>
        <end position="101"/>
    </location>
</feature>
<proteinExistence type="predicted"/>
<comment type="caution">
    <text evidence="3">The sequence shown here is derived from an EMBL/GenBank/DDBJ whole genome shotgun (WGS) entry which is preliminary data.</text>
</comment>
<dbReference type="Pfam" id="PF01230">
    <property type="entry name" value="HIT"/>
    <property type="match status" value="1"/>
</dbReference>
<dbReference type="PANTHER" id="PTHR46648">
    <property type="entry name" value="HIT FAMILY PROTEIN 1"/>
    <property type="match status" value="1"/>
</dbReference>
<accession>A0ABT0ZNM2</accession>
<evidence type="ECO:0000313" key="3">
    <source>
        <dbReference type="EMBL" id="MCO0831592.1"/>
    </source>
</evidence>
<evidence type="ECO:0000256" key="1">
    <source>
        <dbReference type="PROSITE-ProRule" id="PRU00464"/>
    </source>
</evidence>
<feature type="domain" description="HIT" evidence="2">
    <location>
        <begin position="4"/>
        <end position="112"/>
    </location>
</feature>
<keyword evidence="4" id="KW-1185">Reference proteome</keyword>
<name>A0ABT0ZNM2_9LACO</name>